<dbReference type="AlphaFoldDB" id="A0A6B0GNG8"/>
<dbReference type="Gene3D" id="3.40.50.150">
    <property type="entry name" value="Vaccinia Virus protein VP39"/>
    <property type="match status" value="1"/>
</dbReference>
<keyword evidence="2" id="KW-0808">Transferase</keyword>
<feature type="domain" description="Methyltransferase type 12" evidence="1">
    <location>
        <begin position="41"/>
        <end position="137"/>
    </location>
</feature>
<organism evidence="2 3">
    <name type="scientific">Halomarina oriensis</name>
    <dbReference type="NCBI Taxonomy" id="671145"/>
    <lineage>
        <taxon>Archaea</taxon>
        <taxon>Methanobacteriati</taxon>
        <taxon>Methanobacteriota</taxon>
        <taxon>Stenosarchaea group</taxon>
        <taxon>Halobacteria</taxon>
        <taxon>Halobacteriales</taxon>
        <taxon>Natronomonadaceae</taxon>
        <taxon>Halomarina</taxon>
    </lineage>
</organism>
<dbReference type="CDD" id="cd02440">
    <property type="entry name" value="AdoMet_MTases"/>
    <property type="match status" value="1"/>
</dbReference>
<dbReference type="EMBL" id="WSZK01000015">
    <property type="protein sequence ID" value="MWG34223.1"/>
    <property type="molecule type" value="Genomic_DNA"/>
</dbReference>
<keyword evidence="2" id="KW-0489">Methyltransferase</keyword>
<evidence type="ECO:0000313" key="2">
    <source>
        <dbReference type="EMBL" id="MWG34223.1"/>
    </source>
</evidence>
<comment type="caution">
    <text evidence="2">The sequence shown here is derived from an EMBL/GenBank/DDBJ whole genome shotgun (WGS) entry which is preliminary data.</text>
</comment>
<dbReference type="Proteomes" id="UP000451471">
    <property type="component" value="Unassembled WGS sequence"/>
</dbReference>
<dbReference type="GO" id="GO:0032259">
    <property type="term" value="P:methylation"/>
    <property type="evidence" value="ECO:0007669"/>
    <property type="project" value="UniProtKB-KW"/>
</dbReference>
<name>A0A6B0GNG8_9EURY</name>
<evidence type="ECO:0000313" key="3">
    <source>
        <dbReference type="Proteomes" id="UP000451471"/>
    </source>
</evidence>
<dbReference type="SUPFAM" id="SSF53335">
    <property type="entry name" value="S-adenosyl-L-methionine-dependent methyltransferases"/>
    <property type="match status" value="1"/>
</dbReference>
<dbReference type="RefSeq" id="WP_158203936.1">
    <property type="nucleotide sequence ID" value="NZ_WSZK01000015.1"/>
</dbReference>
<dbReference type="InterPro" id="IPR013217">
    <property type="entry name" value="Methyltransf_12"/>
</dbReference>
<dbReference type="Pfam" id="PF08242">
    <property type="entry name" value="Methyltransf_12"/>
    <property type="match status" value="1"/>
</dbReference>
<keyword evidence="3" id="KW-1185">Reference proteome</keyword>
<accession>A0A6B0GNG8</accession>
<protein>
    <submittedName>
        <fullName evidence="2">Methyltransferase domain-containing protein</fullName>
    </submittedName>
</protein>
<dbReference type="OrthoDB" id="338984at2157"/>
<reference evidence="2 3" key="1">
    <citation type="submission" date="2019-12" db="EMBL/GenBank/DDBJ databases">
        <title>Halocatena pleomorpha gen. nov. sp. nov., an extremely halophilic archaeon of family Halobacteriaceae isolated from saltpan soil.</title>
        <authorList>
            <person name="Pal Y."/>
            <person name="Verma A."/>
            <person name="Krishnamurthi S."/>
            <person name="Kumar P."/>
        </authorList>
    </citation>
    <scope>NUCLEOTIDE SEQUENCE [LARGE SCALE GENOMIC DNA]</scope>
    <source>
        <strain evidence="2 3">JCM 16495</strain>
    </source>
</reference>
<proteinExistence type="predicted"/>
<gene>
    <name evidence="2" type="ORF">GQS65_06915</name>
</gene>
<dbReference type="GO" id="GO:0008168">
    <property type="term" value="F:methyltransferase activity"/>
    <property type="evidence" value="ECO:0007669"/>
    <property type="project" value="UniProtKB-KW"/>
</dbReference>
<dbReference type="InterPro" id="IPR029063">
    <property type="entry name" value="SAM-dependent_MTases_sf"/>
</dbReference>
<evidence type="ECO:0000259" key="1">
    <source>
        <dbReference type="Pfam" id="PF08242"/>
    </source>
</evidence>
<sequence>MTAGGPPVGYLLAKRGVDDRAIDRATLERFVDGLPAEPRLLDVGGGVGTMLDRLQEWDLVPAGTRYTLLDADAALVATARERLADVPVETTFVADDLLAFADGTDRRYDACVAAAVLDLLDGDRALDALATLAPGGLLYAPVTFDGVTLFSPPRPDDERVLGWYHDHMTARDGSPAGGRRLLAALSRSDCDTLAVAPSDWHVHPPYHEGETRFLAAILDTVEEALTGFDPVENGVLSAWLTARRDTLAAGELAYVAHNLDVLVRLSAPLEH</sequence>